<evidence type="ECO:0000259" key="2">
    <source>
        <dbReference type="PROSITE" id="PS50114"/>
    </source>
</evidence>
<evidence type="ECO:0000313" key="4">
    <source>
        <dbReference type="Proteomes" id="UP001215598"/>
    </source>
</evidence>
<keyword evidence="1" id="KW-0863">Zinc-finger</keyword>
<dbReference type="InterPro" id="IPR000679">
    <property type="entry name" value="Znf_GATA"/>
</dbReference>
<dbReference type="EMBL" id="JARKIB010000197">
    <property type="protein sequence ID" value="KAJ7725098.1"/>
    <property type="molecule type" value="Genomic_DNA"/>
</dbReference>
<dbReference type="InterPro" id="IPR013088">
    <property type="entry name" value="Znf_NHR/GATA"/>
</dbReference>
<feature type="domain" description="GATA-type" evidence="2">
    <location>
        <begin position="1"/>
        <end position="55"/>
    </location>
</feature>
<dbReference type="AlphaFoldDB" id="A0AAD7MN69"/>
<reference evidence="3" key="1">
    <citation type="submission" date="2023-03" db="EMBL/GenBank/DDBJ databases">
        <title>Massive genome expansion in bonnet fungi (Mycena s.s.) driven by repeated elements and novel gene families across ecological guilds.</title>
        <authorList>
            <consortium name="Lawrence Berkeley National Laboratory"/>
            <person name="Harder C.B."/>
            <person name="Miyauchi S."/>
            <person name="Viragh M."/>
            <person name="Kuo A."/>
            <person name="Thoen E."/>
            <person name="Andreopoulos B."/>
            <person name="Lu D."/>
            <person name="Skrede I."/>
            <person name="Drula E."/>
            <person name="Henrissat B."/>
            <person name="Morin E."/>
            <person name="Kohler A."/>
            <person name="Barry K."/>
            <person name="LaButti K."/>
            <person name="Morin E."/>
            <person name="Salamov A."/>
            <person name="Lipzen A."/>
            <person name="Mereny Z."/>
            <person name="Hegedus B."/>
            <person name="Baldrian P."/>
            <person name="Stursova M."/>
            <person name="Weitz H."/>
            <person name="Taylor A."/>
            <person name="Grigoriev I.V."/>
            <person name="Nagy L.G."/>
            <person name="Martin F."/>
            <person name="Kauserud H."/>
        </authorList>
    </citation>
    <scope>NUCLEOTIDE SEQUENCE</scope>
    <source>
        <strain evidence="3">CBHHK182m</strain>
    </source>
</reference>
<dbReference type="GO" id="GO:0043565">
    <property type="term" value="F:sequence-specific DNA binding"/>
    <property type="evidence" value="ECO:0007669"/>
    <property type="project" value="InterPro"/>
</dbReference>
<feature type="domain" description="GATA-type" evidence="2">
    <location>
        <begin position="65"/>
        <end position="111"/>
    </location>
</feature>
<evidence type="ECO:0000313" key="3">
    <source>
        <dbReference type="EMBL" id="KAJ7725098.1"/>
    </source>
</evidence>
<dbReference type="GO" id="GO:0006355">
    <property type="term" value="P:regulation of DNA-templated transcription"/>
    <property type="evidence" value="ECO:0007669"/>
    <property type="project" value="InterPro"/>
</dbReference>
<dbReference type="Gene3D" id="3.30.50.10">
    <property type="entry name" value="Erythroid Transcription Factor GATA-1, subunit A"/>
    <property type="match status" value="2"/>
</dbReference>
<gene>
    <name evidence="3" type="ORF">B0H16DRAFT_1332972</name>
</gene>
<keyword evidence="1" id="KW-0479">Metal-binding</keyword>
<comment type="caution">
    <text evidence="3">The sequence shown here is derived from an EMBL/GenBank/DDBJ whole genome shotgun (WGS) entry which is preliminary data.</text>
</comment>
<protein>
    <recommendedName>
        <fullName evidence="2">GATA-type domain-containing protein</fullName>
    </recommendedName>
</protein>
<keyword evidence="1" id="KW-0862">Zinc</keyword>
<proteinExistence type="predicted"/>
<feature type="non-terminal residue" evidence="3">
    <location>
        <position position="1"/>
    </location>
</feature>
<dbReference type="PROSITE" id="PS50114">
    <property type="entry name" value="GATA_ZN_FINGER_2"/>
    <property type="match status" value="2"/>
</dbReference>
<accession>A0AAD7MN69</accession>
<dbReference type="Proteomes" id="UP001215598">
    <property type="component" value="Unassembled WGS sequence"/>
</dbReference>
<sequence>KACINCKSTTTAGRWIGSRLVPGTVCNACYMYEKRHNRQRPLSLIQHRPLSGIPRAPLLPGSNGCSNCATQSTSRLWSRSVLTSGWVLCTTCSRYERKQKCHRPKRLWKDV</sequence>
<dbReference type="SUPFAM" id="SSF57716">
    <property type="entry name" value="Glucocorticoid receptor-like (DNA-binding domain)"/>
    <property type="match status" value="1"/>
</dbReference>
<name>A0AAD7MN69_9AGAR</name>
<dbReference type="GO" id="GO:0008270">
    <property type="term" value="F:zinc ion binding"/>
    <property type="evidence" value="ECO:0007669"/>
    <property type="project" value="UniProtKB-KW"/>
</dbReference>
<organism evidence="3 4">
    <name type="scientific">Mycena metata</name>
    <dbReference type="NCBI Taxonomy" id="1033252"/>
    <lineage>
        <taxon>Eukaryota</taxon>
        <taxon>Fungi</taxon>
        <taxon>Dikarya</taxon>
        <taxon>Basidiomycota</taxon>
        <taxon>Agaricomycotina</taxon>
        <taxon>Agaricomycetes</taxon>
        <taxon>Agaricomycetidae</taxon>
        <taxon>Agaricales</taxon>
        <taxon>Marasmiineae</taxon>
        <taxon>Mycenaceae</taxon>
        <taxon>Mycena</taxon>
    </lineage>
</organism>
<evidence type="ECO:0000256" key="1">
    <source>
        <dbReference type="PROSITE-ProRule" id="PRU00094"/>
    </source>
</evidence>
<keyword evidence="4" id="KW-1185">Reference proteome</keyword>